<reference evidence="1 2" key="1">
    <citation type="journal article" date="2014" name="Int. J. Syst. Evol. Microbiol.">
        <title>Leptospira mayottensis sp. nov., a pathogenic species of the genus Leptospira isolated from humans.</title>
        <authorList>
            <person name="Bourhy P."/>
            <person name="Collet L."/>
            <person name="Brisse S."/>
            <person name="Picardeau M."/>
        </authorList>
    </citation>
    <scope>NUCLEOTIDE SEQUENCE [LARGE SCALE GENOMIC DNA]</scope>
    <source>
        <strain evidence="1 2">200901122</strain>
    </source>
</reference>
<organism evidence="1 2">
    <name type="scientific">Leptospira mayottensis 200901122</name>
    <dbReference type="NCBI Taxonomy" id="1193010"/>
    <lineage>
        <taxon>Bacteria</taxon>
        <taxon>Pseudomonadati</taxon>
        <taxon>Spirochaetota</taxon>
        <taxon>Spirochaetia</taxon>
        <taxon>Leptospirales</taxon>
        <taxon>Leptospiraceae</taxon>
        <taxon>Leptospira</taxon>
    </lineage>
</organism>
<dbReference type="EMBL" id="AKWM02000031">
    <property type="protein sequence ID" value="EKS00619.1"/>
    <property type="molecule type" value="Genomic_DNA"/>
</dbReference>
<dbReference type="Proteomes" id="UP000001343">
    <property type="component" value="Unassembled WGS sequence"/>
</dbReference>
<accession>A0AA87SWY7</accession>
<protein>
    <submittedName>
        <fullName evidence="1">Uncharacterized protein</fullName>
    </submittedName>
</protein>
<evidence type="ECO:0000313" key="1">
    <source>
        <dbReference type="EMBL" id="EKS00619.1"/>
    </source>
</evidence>
<sequence>MVFERKFSTRKILSLKFKFYLLPGILLKILRICPKILECRNSHKSCFNN</sequence>
<dbReference type="AlphaFoldDB" id="A0AA87SWY7"/>
<name>A0AA87SWY7_9LEPT</name>
<proteinExistence type="predicted"/>
<gene>
    <name evidence="1" type="ORF">LEP1GSC125_2993</name>
</gene>
<comment type="caution">
    <text evidence="1">The sequence shown here is derived from an EMBL/GenBank/DDBJ whole genome shotgun (WGS) entry which is preliminary data.</text>
</comment>
<evidence type="ECO:0000313" key="2">
    <source>
        <dbReference type="Proteomes" id="UP000001343"/>
    </source>
</evidence>